<keyword evidence="14" id="KW-1185">Reference proteome</keyword>
<dbReference type="Gene3D" id="2.70.98.30">
    <property type="entry name" value="Golgi alpha-mannosidase II, domain 4"/>
    <property type="match status" value="1"/>
</dbReference>
<organism evidence="13 14">
    <name type="scientific">Komagataella phaffii (strain GS115 / ATCC 20864)</name>
    <name type="common">Yeast</name>
    <name type="synonym">Pichia pastoris</name>
    <dbReference type="NCBI Taxonomy" id="644223"/>
    <lineage>
        <taxon>Eukaryota</taxon>
        <taxon>Fungi</taxon>
        <taxon>Dikarya</taxon>
        <taxon>Ascomycota</taxon>
        <taxon>Saccharomycotina</taxon>
        <taxon>Pichiomycetes</taxon>
        <taxon>Pichiales</taxon>
        <taxon>Pichiaceae</taxon>
        <taxon>Komagataella</taxon>
    </lineage>
</organism>
<dbReference type="CAZy" id="GH81">
    <property type="family name" value="Glycoside Hydrolase Family 81"/>
</dbReference>
<dbReference type="eggNOG" id="KOG2254">
    <property type="taxonomic scope" value="Eukaryota"/>
</dbReference>
<comment type="catalytic activity">
    <reaction evidence="1">
        <text>Hydrolysis of (1-&gt;3)-beta-D-glucosidic linkages in (1-&gt;3)-beta-D-glucans.</text>
        <dbReference type="EC" id="3.2.1.39"/>
    </reaction>
</comment>
<dbReference type="GeneID" id="8197918"/>
<name>C4QW71_KOMPG</name>
<dbReference type="EC" id="3.2.1.39" evidence="3"/>
<dbReference type="Gene3D" id="1.10.287.1170">
    <property type="entry name" value="glycoside hydrolase family 81 endo-[beta] glucanase"/>
    <property type="match status" value="1"/>
</dbReference>
<dbReference type="Proteomes" id="UP000000314">
    <property type="component" value="Chromosome 1"/>
</dbReference>
<evidence type="ECO:0000313" key="13">
    <source>
        <dbReference type="EMBL" id="CAY67494.1"/>
    </source>
</evidence>
<evidence type="ECO:0000256" key="6">
    <source>
        <dbReference type="ARBA" id="ARBA00023295"/>
    </source>
</evidence>
<dbReference type="GO" id="GO:0071555">
    <property type="term" value="P:cell wall organization"/>
    <property type="evidence" value="ECO:0007669"/>
    <property type="project" value="UniProtKB-KW"/>
</dbReference>
<feature type="chain" id="PRO_5009950811" description="glucan endo-1,3-beta-D-glucosidase" evidence="10">
    <location>
        <begin position="24"/>
        <end position="1017"/>
    </location>
</feature>
<dbReference type="GO" id="GO:0005621">
    <property type="term" value="C:cellular bud scar"/>
    <property type="evidence" value="ECO:0007669"/>
    <property type="project" value="EnsemblFungi"/>
</dbReference>
<dbReference type="Pfam" id="PF17652">
    <property type="entry name" value="Glyco_hydro81C"/>
    <property type="match status" value="1"/>
</dbReference>
<dbReference type="FunFam" id="2.70.98.30:FF:000006">
    <property type="entry name" value="Endo-1,3-beta-glucanase Engl1"/>
    <property type="match status" value="1"/>
</dbReference>
<dbReference type="GO" id="GO:0000272">
    <property type="term" value="P:polysaccharide catabolic process"/>
    <property type="evidence" value="ECO:0007669"/>
    <property type="project" value="UniProtKB-KW"/>
</dbReference>
<feature type="signal peptide" evidence="10">
    <location>
        <begin position="1"/>
        <end position="23"/>
    </location>
</feature>
<dbReference type="OrthoDB" id="4473401at2759"/>
<evidence type="ECO:0000259" key="11">
    <source>
        <dbReference type="Pfam" id="PF03639"/>
    </source>
</evidence>
<dbReference type="EMBL" id="FN392319">
    <property type="protein sequence ID" value="CAY67494.1"/>
    <property type="molecule type" value="Genomic_DNA"/>
</dbReference>
<keyword evidence="8" id="KW-0624">Polysaccharide degradation</keyword>
<evidence type="ECO:0000256" key="4">
    <source>
        <dbReference type="ARBA" id="ARBA00022801"/>
    </source>
</evidence>
<dbReference type="InParanoid" id="C4QW71"/>
<evidence type="ECO:0000256" key="8">
    <source>
        <dbReference type="ARBA" id="ARBA00023326"/>
    </source>
</evidence>
<dbReference type="GO" id="GO:0030428">
    <property type="term" value="C:cell septum"/>
    <property type="evidence" value="ECO:0007669"/>
    <property type="project" value="EnsemblFungi"/>
</dbReference>
<dbReference type="OMA" id="DTMFAYA"/>
<dbReference type="GO" id="GO:0042973">
    <property type="term" value="F:glucan endo-1,3-beta-D-glucosidase activity"/>
    <property type="evidence" value="ECO:0007669"/>
    <property type="project" value="UniProtKB-EC"/>
</dbReference>
<dbReference type="STRING" id="644223.C4QW71"/>
<evidence type="ECO:0000256" key="7">
    <source>
        <dbReference type="ARBA" id="ARBA00023316"/>
    </source>
</evidence>
<evidence type="ECO:0000259" key="12">
    <source>
        <dbReference type="Pfam" id="PF17652"/>
    </source>
</evidence>
<comment type="similarity">
    <text evidence="2">Belongs to the glycosyl hydrolase 81 family.</text>
</comment>
<evidence type="ECO:0000256" key="5">
    <source>
        <dbReference type="ARBA" id="ARBA00023277"/>
    </source>
</evidence>
<evidence type="ECO:0000256" key="9">
    <source>
        <dbReference type="SAM" id="MobiDB-lite"/>
    </source>
</evidence>
<feature type="region of interest" description="Disordered" evidence="9">
    <location>
        <begin position="58"/>
        <end position="87"/>
    </location>
</feature>
<reference evidence="13 14" key="1">
    <citation type="journal article" date="2009" name="Nat. Biotechnol.">
        <title>Genome sequence of the recombinant protein production host Pichia pastoris.</title>
        <authorList>
            <person name="De Schutter K."/>
            <person name="Lin Y.C."/>
            <person name="Tiels P."/>
            <person name="Van Hecke A."/>
            <person name="Glinka S."/>
            <person name="Weber-Lehmann J."/>
            <person name="Rouze P."/>
            <person name="Van de Peer Y."/>
            <person name="Callewaert N."/>
        </authorList>
    </citation>
    <scope>NUCLEOTIDE SEQUENCE [LARGE SCALE GENOMIC DNA]</scope>
    <source>
        <strain evidence="14">GS115 / ATCC 20864</strain>
    </source>
</reference>
<dbReference type="GO" id="GO:0009986">
    <property type="term" value="C:cell surface"/>
    <property type="evidence" value="ECO:0007669"/>
    <property type="project" value="TreeGrafter"/>
</dbReference>
<keyword evidence="4" id="KW-0378">Hydrolase</keyword>
<proteinExistence type="inferred from homology"/>
<dbReference type="Pfam" id="PF03639">
    <property type="entry name" value="Glyco_hydro_81"/>
    <property type="match status" value="1"/>
</dbReference>
<evidence type="ECO:0000256" key="3">
    <source>
        <dbReference type="ARBA" id="ARBA00012780"/>
    </source>
</evidence>
<evidence type="ECO:0000313" key="14">
    <source>
        <dbReference type="Proteomes" id="UP000000314"/>
    </source>
</evidence>
<dbReference type="SMR" id="C4QW71"/>
<feature type="domain" description="Glycosyl hydrolase family 81 N-terminal" evidence="11">
    <location>
        <begin position="322"/>
        <end position="644"/>
    </location>
</feature>
<dbReference type="PANTHER" id="PTHR31983:SF20">
    <property type="entry name" value="GLUCAN ENDO-1,3-BETA-D-GLUCOSIDASE 1"/>
    <property type="match status" value="1"/>
</dbReference>
<gene>
    <name evidence="13" type="ordered locus">PAS_chr1-1_0130</name>
</gene>
<dbReference type="InterPro" id="IPR040451">
    <property type="entry name" value="GH81_N"/>
</dbReference>
<dbReference type="InterPro" id="IPR040720">
    <property type="entry name" value="GH81_C"/>
</dbReference>
<dbReference type="RefSeq" id="XP_002489775.1">
    <property type="nucleotide sequence ID" value="XM_002489730.1"/>
</dbReference>
<dbReference type="GO" id="GO:0000920">
    <property type="term" value="P:septum digestion after cytokinesis"/>
    <property type="evidence" value="ECO:0007669"/>
    <property type="project" value="EnsemblFungi"/>
</dbReference>
<feature type="domain" description="Glycosyl hydrolase family 81 C-terminal" evidence="12">
    <location>
        <begin position="653"/>
        <end position="1006"/>
    </location>
</feature>
<evidence type="ECO:0000256" key="1">
    <source>
        <dbReference type="ARBA" id="ARBA00000382"/>
    </source>
</evidence>
<keyword evidence="10" id="KW-0732">Signal</keyword>
<keyword evidence="5" id="KW-0119">Carbohydrate metabolism</keyword>
<protein>
    <recommendedName>
        <fullName evidence="3">glucan endo-1,3-beta-D-glucosidase</fullName>
        <ecNumber evidence="3">3.2.1.39</ecNumber>
    </recommendedName>
</protein>
<dbReference type="PROSITE" id="PS52008">
    <property type="entry name" value="GH81"/>
    <property type="match status" value="1"/>
</dbReference>
<evidence type="ECO:0000256" key="10">
    <source>
        <dbReference type="SAM" id="SignalP"/>
    </source>
</evidence>
<keyword evidence="7" id="KW-0961">Cell wall biogenesis/degradation</keyword>
<dbReference type="InterPro" id="IPR005200">
    <property type="entry name" value="Endo-beta-glucanase"/>
</dbReference>
<dbReference type="KEGG" id="ppa:PAS_chr1-1_0130"/>
<feature type="compositionally biased region" description="Low complexity" evidence="9">
    <location>
        <begin position="70"/>
        <end position="85"/>
    </location>
</feature>
<dbReference type="FunCoup" id="C4QW71">
    <property type="interactions" value="206"/>
</dbReference>
<accession>C4QW71</accession>
<sequence length="1017" mass="109630">MSFSSNVPQLFLLLVLLTNIVSGAVISVWSTSKVTKTFTAAPRTVTVYADGDGVVPSKSADGDSTKAATGEISNGNSNEGSNPNELPAFSTIYGPSGRYELYLSTSYSTYATTLYYTSTATYGTIRSSAAPAKETQSVSETEKIISVNPIEASTAPTTTSTVFSATTSIPTSSLGRISTGLETSISSNPLVTEPVATSSASRTIETATLTESVQISTGLVNGTRSTSTYETLKTVYSSFNSSTIIGTATATQTSLGSTFTTLSTLYSSFNSSSAIGTETATETSKVSPTQTTVPSPDVGVVDLFETIDTAPPPSVFSRQDLPLPLLSSVSNNGKPYQTNKFYQNIVIGDQKGAVITYPYSVFYTSENHLGLGISHYTESDKVFGPTNSNGASSYFLNPTLVGHLVLSAKEFTSSGLSLQVSELKELSVLATLQSSSGSVHAPLVEGMGFVSGVYEGSLTLRLSSQVGFKTLTQETSKTLPSGVLKFRVTLFSDIEWLVYVTLPEGTSSDYKLEITDNYTLQGTESVDGLIVQVAKAAEKEESEIYYDYAAGMYPESAVVTGSTDISTNVASYSIVYDTKGKSSSGSTLVFALPHQVDSIDESTNARDTGVQLESTTKGKLRAYLTNVLGLQETVTSQIQFLPWASFMSKTLSYTAQQLQELAQIANDEISQDIKNAVTGLDSNYFSGKVLDKYAYILLVISDIIQDDEVALSLLETLKETIGVFTSNQQYYPLMYDTRYGGVTSTGSQSGDTGVDFGSAYYNDHHFHYGYFIHAAAVIGHVDNKIGNGTWAQANKDWVNSLVRDVANPSDGDSYFPVSRSFDWYQGHSWASGLFSAYDGRNQESSSEDYNFAYGMKLWGAVIGDTSMEQRGNLMLSIMSRAIGTYFLFEDSNAVVPSEIIPNRVAGILFENKMDYTTYFGTNKEYIHGIHMLPITPASSLIRTPQFVSQEWSSVISNILPDVNSGWTGILRLNQALSDPVSAFSFFSNDDVWNNNYLDNGQSRTWAYAFSAGLANSV</sequence>
<keyword evidence="6" id="KW-0326">Glycosidase</keyword>
<dbReference type="AlphaFoldDB" id="C4QW71"/>
<dbReference type="PANTHER" id="PTHR31983">
    <property type="entry name" value="ENDO-1,3(4)-BETA-GLUCANASE 1"/>
    <property type="match status" value="1"/>
</dbReference>
<dbReference type="HOGENOM" id="CLU_005482_0_1_1"/>
<dbReference type="GO" id="GO:0052861">
    <property type="term" value="F:endo-1,3(4)-beta-glucanase activity"/>
    <property type="evidence" value="ECO:0007669"/>
    <property type="project" value="InterPro"/>
</dbReference>
<evidence type="ECO:0000256" key="2">
    <source>
        <dbReference type="ARBA" id="ARBA00010730"/>
    </source>
</evidence>